<dbReference type="InterPro" id="IPR014014">
    <property type="entry name" value="RNA_helicase_DEAD_Q_motif"/>
</dbReference>
<evidence type="ECO:0000256" key="8">
    <source>
        <dbReference type="SAM" id="MobiDB-lite"/>
    </source>
</evidence>
<dbReference type="SMART" id="SM00490">
    <property type="entry name" value="HELICc"/>
    <property type="match status" value="1"/>
</dbReference>
<evidence type="ECO:0000259" key="10">
    <source>
        <dbReference type="PROSITE" id="PS51194"/>
    </source>
</evidence>
<accession>A0A3B6NXW7</accession>
<evidence type="ECO:0000256" key="6">
    <source>
        <dbReference type="PROSITE-ProRule" id="PRU00552"/>
    </source>
</evidence>
<name>A0A3B6NXW7_WHEAT</name>
<dbReference type="EC" id="3.6.4.13" evidence="7"/>
<evidence type="ECO:0000256" key="2">
    <source>
        <dbReference type="ARBA" id="ARBA00022801"/>
    </source>
</evidence>
<reference evidence="12" key="2">
    <citation type="submission" date="2018-10" db="UniProtKB">
        <authorList>
            <consortium name="EnsemblPlants"/>
        </authorList>
    </citation>
    <scope>IDENTIFICATION</scope>
</reference>
<dbReference type="Gramene" id="TraesCS6A02G409100.1">
    <property type="protein sequence ID" value="TraesCS6A02G409100.1"/>
    <property type="gene ID" value="TraesCS6A02G409100"/>
</dbReference>
<proteinExistence type="inferred from homology"/>
<evidence type="ECO:0000256" key="3">
    <source>
        <dbReference type="ARBA" id="ARBA00022806"/>
    </source>
</evidence>
<comment type="similarity">
    <text evidence="7">Belongs to the DEAD box helicase family.</text>
</comment>
<dbReference type="Gramene" id="TraesCAD_scaffold_009504_01G000800.1">
    <property type="protein sequence ID" value="TraesCAD_scaffold_009504_01G000800.1"/>
    <property type="gene ID" value="TraesCAD_scaffold_009504_01G000800"/>
</dbReference>
<feature type="domain" description="Helicase C-terminal" evidence="10">
    <location>
        <begin position="645"/>
        <end position="815"/>
    </location>
</feature>
<keyword evidence="13" id="KW-1185">Reference proteome</keyword>
<dbReference type="PaxDb" id="4565-Traes_6AL_38D62DA4B.3"/>
<dbReference type="SUPFAM" id="SSF52540">
    <property type="entry name" value="P-loop containing nucleoside triphosphate hydrolases"/>
    <property type="match status" value="1"/>
</dbReference>
<dbReference type="PANTHER" id="PTHR24031">
    <property type="entry name" value="RNA HELICASE"/>
    <property type="match status" value="1"/>
</dbReference>
<dbReference type="AlphaFoldDB" id="A0A3B6NXW7"/>
<dbReference type="GO" id="GO:0005524">
    <property type="term" value="F:ATP binding"/>
    <property type="evidence" value="ECO:0007669"/>
    <property type="project" value="UniProtKB-UniRule"/>
</dbReference>
<keyword evidence="4 7" id="KW-0067">ATP-binding</keyword>
<evidence type="ECO:0000313" key="13">
    <source>
        <dbReference type="Proteomes" id="UP000019116"/>
    </source>
</evidence>
<evidence type="ECO:0000259" key="9">
    <source>
        <dbReference type="PROSITE" id="PS51192"/>
    </source>
</evidence>
<evidence type="ECO:0000256" key="4">
    <source>
        <dbReference type="ARBA" id="ARBA00022840"/>
    </source>
</evidence>
<evidence type="ECO:0000256" key="5">
    <source>
        <dbReference type="ARBA" id="ARBA00022884"/>
    </source>
</evidence>
<feature type="short sequence motif" description="Q motif" evidence="6">
    <location>
        <begin position="417"/>
        <end position="445"/>
    </location>
</feature>
<dbReference type="CDD" id="cd18787">
    <property type="entry name" value="SF2_C_DEAD"/>
    <property type="match status" value="1"/>
</dbReference>
<feature type="compositionally biased region" description="Basic and acidic residues" evidence="8">
    <location>
        <begin position="163"/>
        <end position="186"/>
    </location>
</feature>
<dbReference type="Proteomes" id="UP000019116">
    <property type="component" value="Chromosome 6A"/>
</dbReference>
<dbReference type="OrthoDB" id="193716at2759"/>
<dbReference type="PROSITE" id="PS51192">
    <property type="entry name" value="HELICASE_ATP_BIND_1"/>
    <property type="match status" value="1"/>
</dbReference>
<dbReference type="PROSITE" id="PS51195">
    <property type="entry name" value="Q_MOTIF"/>
    <property type="match status" value="1"/>
</dbReference>
<evidence type="ECO:0000313" key="12">
    <source>
        <dbReference type="EnsemblPlants" id="TraesCS6A02G409100.1"/>
    </source>
</evidence>
<evidence type="ECO:0000256" key="1">
    <source>
        <dbReference type="ARBA" id="ARBA00022741"/>
    </source>
</evidence>
<dbReference type="OMA" id="QQMRGFC"/>
<keyword evidence="3 7" id="KW-0347">Helicase</keyword>
<dbReference type="SMART" id="SM00487">
    <property type="entry name" value="DEXDc"/>
    <property type="match status" value="1"/>
</dbReference>
<keyword evidence="2 7" id="KW-0378">Hydrolase</keyword>
<dbReference type="EnsemblPlants" id="TraesCS6A02G409100.1">
    <property type="protein sequence ID" value="TraesCS6A02G409100.1"/>
    <property type="gene ID" value="TraesCS6A02G409100"/>
</dbReference>
<feature type="domain" description="Helicase ATP-binding" evidence="9">
    <location>
        <begin position="448"/>
        <end position="631"/>
    </location>
</feature>
<comment type="catalytic activity">
    <reaction evidence="7">
        <text>ATP + H2O = ADP + phosphate + H(+)</text>
        <dbReference type="Rhea" id="RHEA:13065"/>
        <dbReference type="ChEBI" id="CHEBI:15377"/>
        <dbReference type="ChEBI" id="CHEBI:15378"/>
        <dbReference type="ChEBI" id="CHEBI:30616"/>
        <dbReference type="ChEBI" id="CHEBI:43474"/>
        <dbReference type="ChEBI" id="CHEBI:456216"/>
        <dbReference type="EC" id="3.6.4.13"/>
    </reaction>
</comment>
<keyword evidence="5 7" id="KW-0694">RNA-binding</keyword>
<comment type="domain">
    <text evidence="7">The Q motif is unique to and characteristic of the DEAD box family of RNA helicases and controls ATP binding and hydrolysis.</text>
</comment>
<dbReference type="GO" id="GO:0003724">
    <property type="term" value="F:RNA helicase activity"/>
    <property type="evidence" value="ECO:0007669"/>
    <property type="project" value="UniProtKB-EC"/>
</dbReference>
<dbReference type="GO" id="GO:0003723">
    <property type="term" value="F:RNA binding"/>
    <property type="evidence" value="ECO:0007669"/>
    <property type="project" value="UniProtKB-UniRule"/>
</dbReference>
<comment type="function">
    <text evidence="7">RNA helicase.</text>
</comment>
<dbReference type="STRING" id="4565.A0A3B6NXW7"/>
<feature type="domain" description="DEAD-box RNA helicase Q" evidence="11">
    <location>
        <begin position="417"/>
        <end position="445"/>
    </location>
</feature>
<sequence>MIVELPGNVVVRIGALQSISIFTQAFSESAAQPNTAAARQEPEMGGGPRTFPGGLSKWQHKRMHEKLARGKERGLLRHEKQLYLARLRSEIRASHLPGAPASPADHAGPTSSRAHIRALADRFLRPGAEDLWNDDDGPLRRARLPLHQQQQPARSLPSGARMVDWKQVESGEKPKPPRGGGDWKDWEELDSGEPTAGRGAGNEPRLPAAFNQRRGYGTAAPWWWQWSPGSGMPLQRKEASFGFFGPKRCYSVMPPCSPCRESGAALMPLVARQLAEAGDGRKATPLALFYTQERLYSVAATRRFGQKWRPDSSDEDEEVMPAARGLRLAKFVASREDESEDDEPGETSAIRRKWSTAALRNCDMKRDRRPLKSYEEESDDDITGRIQELREEIRNREVLGAERRRYESRGESVFTNKRFDECGISPLTVEALTDAGYIQTTVVQEAALPVCLEGKDVLVKAKTGTGKSVAFLLPAIESVLNAMKSHTNHRVSPIFALILCPTRELAVQVTAEANVLVKYHHGVGVQSLIGGTRFKLDQRRLESDPCQILVATPGRLMDHIENRSSFSVRLMGLKLLVLDEADHLLDLGFRKDIEKIADSLPRQRQTLLFSATVPKEVRRVSQMVLNKDHVFVDTVGLGAVETPTKVQQQYLVVPHELHFHMVHRLLREHIDQEVDYKVIVFCTTAMVTEFMYIMLRDLKLNVREIHSRKPQLYRTRISEEFRDSNRLILVTSDVSTRGVNYPDVTLVIQAGVPPGREHYIHRLGRTGREGKSGKGILLIAPWEEYFLKEIHDLPIQKAPVPQIDQEMKQKVDDSIKIVDMSIKEAAYHAWLGYYNSIADISRDKVMLADLASRFGVSIGMEKPPTLFRKTALKMGLKGVPGIRIRK</sequence>
<dbReference type="InterPro" id="IPR027417">
    <property type="entry name" value="P-loop_NTPase"/>
</dbReference>
<dbReference type="Gene3D" id="3.40.50.300">
    <property type="entry name" value="P-loop containing nucleotide triphosphate hydrolases"/>
    <property type="match status" value="2"/>
</dbReference>
<evidence type="ECO:0000256" key="7">
    <source>
        <dbReference type="RuleBase" id="RU365068"/>
    </source>
</evidence>
<dbReference type="InterPro" id="IPR011545">
    <property type="entry name" value="DEAD/DEAH_box_helicase_dom"/>
</dbReference>
<dbReference type="Gramene" id="TraesCS6A03G1023600.1">
    <property type="protein sequence ID" value="TraesCS6A03G1023600.1.CDS"/>
    <property type="gene ID" value="TraesCS6A03G1023600"/>
</dbReference>
<protein>
    <recommendedName>
        <fullName evidence="7">ATP-dependent RNA helicase</fullName>
        <ecNumber evidence="7">3.6.4.13</ecNumber>
    </recommendedName>
</protein>
<reference evidence="12" key="1">
    <citation type="submission" date="2018-08" db="EMBL/GenBank/DDBJ databases">
        <authorList>
            <person name="Rossello M."/>
        </authorList>
    </citation>
    <scope>NUCLEOTIDE SEQUENCE [LARGE SCALE GENOMIC DNA]</scope>
    <source>
        <strain evidence="12">cv. Chinese Spring</strain>
    </source>
</reference>
<dbReference type="GO" id="GO:0016787">
    <property type="term" value="F:hydrolase activity"/>
    <property type="evidence" value="ECO:0007669"/>
    <property type="project" value="UniProtKB-KW"/>
</dbReference>
<feature type="region of interest" description="Disordered" evidence="8">
    <location>
        <begin position="145"/>
        <end position="208"/>
    </location>
</feature>
<evidence type="ECO:0000259" key="11">
    <source>
        <dbReference type="PROSITE" id="PS51195"/>
    </source>
</evidence>
<organism evidence="12">
    <name type="scientific">Triticum aestivum</name>
    <name type="common">Wheat</name>
    <dbReference type="NCBI Taxonomy" id="4565"/>
    <lineage>
        <taxon>Eukaryota</taxon>
        <taxon>Viridiplantae</taxon>
        <taxon>Streptophyta</taxon>
        <taxon>Embryophyta</taxon>
        <taxon>Tracheophyta</taxon>
        <taxon>Spermatophyta</taxon>
        <taxon>Magnoliopsida</taxon>
        <taxon>Liliopsida</taxon>
        <taxon>Poales</taxon>
        <taxon>Poaceae</taxon>
        <taxon>BOP clade</taxon>
        <taxon>Pooideae</taxon>
        <taxon>Triticodae</taxon>
        <taxon>Triticeae</taxon>
        <taxon>Triticinae</taxon>
        <taxon>Triticum</taxon>
    </lineage>
</organism>
<dbReference type="InterPro" id="IPR014001">
    <property type="entry name" value="Helicase_ATP-bd"/>
</dbReference>
<dbReference type="FunFam" id="3.40.50.300:FF:005579">
    <property type="entry name" value="Putative LRR receptor-like serine/threonine-protein kinase"/>
    <property type="match status" value="1"/>
</dbReference>
<dbReference type="PROSITE" id="PS51194">
    <property type="entry name" value="HELICASE_CTER"/>
    <property type="match status" value="1"/>
</dbReference>
<dbReference type="Pfam" id="PF00271">
    <property type="entry name" value="Helicase_C"/>
    <property type="match status" value="1"/>
</dbReference>
<dbReference type="InterPro" id="IPR001650">
    <property type="entry name" value="Helicase_C-like"/>
</dbReference>
<dbReference type="SMR" id="A0A3B6NXW7"/>
<keyword evidence="1 7" id="KW-0547">Nucleotide-binding</keyword>
<dbReference type="Pfam" id="PF00270">
    <property type="entry name" value="DEAD"/>
    <property type="match status" value="1"/>
</dbReference>